<dbReference type="PANTHER" id="PTHR42686">
    <property type="entry name" value="GH17980P-RELATED"/>
    <property type="match status" value="1"/>
</dbReference>
<comment type="caution">
    <text evidence="2">The sequence shown here is derived from an EMBL/GenBank/DDBJ whole genome shotgun (WGS) entry which is preliminary data.</text>
</comment>
<gene>
    <name evidence="2" type="ORF">IAA98_10275</name>
</gene>
<dbReference type="EMBL" id="DVLP01000307">
    <property type="protein sequence ID" value="HIT75962.1"/>
    <property type="molecule type" value="Genomic_DNA"/>
</dbReference>
<sequence>MHRRVDSFGRIGFGSANAGNLFTPMSDDEATALFEAAWDAGVRHFDSAPHYGLGLAEERLGRFLQTKPRDEFFLSTKVGRLIVADDAVPAGESEGFVVDGGRRRVEDYSSDGVRRSLVESLERLGLDRVDALHIHDPEEAAEGTASEHLATAIPGCRALKDEGLIGWIGVGSKSVPTLQLAVDHGGIDLVMVAGGFTLLTHPAHPELLETCEATDVAILATAPFNSGLLATHPPQRSSHFDYGGVPEEIFDRAVTLAETCERYGVELPTAALQFGLQYEPCIATVTGAATPDQARETIARLNEPVPAELWAELRRTGQIP</sequence>
<accession>A0A9D1KNM7</accession>
<dbReference type="InterPro" id="IPR036812">
    <property type="entry name" value="NAD(P)_OxRdtase_dom_sf"/>
</dbReference>
<dbReference type="Pfam" id="PF00248">
    <property type="entry name" value="Aldo_ket_red"/>
    <property type="match status" value="1"/>
</dbReference>
<reference evidence="2" key="1">
    <citation type="submission" date="2020-10" db="EMBL/GenBank/DDBJ databases">
        <authorList>
            <person name="Gilroy R."/>
        </authorList>
    </citation>
    <scope>NUCLEOTIDE SEQUENCE</scope>
    <source>
        <strain evidence="2">ChiGjej1B1-24693</strain>
    </source>
</reference>
<name>A0A9D1KNM7_9ACTN</name>
<organism evidence="2 3">
    <name type="scientific">Candidatus Avipropionibacterium avicola</name>
    <dbReference type="NCBI Taxonomy" id="2840701"/>
    <lineage>
        <taxon>Bacteria</taxon>
        <taxon>Bacillati</taxon>
        <taxon>Actinomycetota</taxon>
        <taxon>Actinomycetes</taxon>
        <taxon>Propionibacteriales</taxon>
        <taxon>Propionibacteriaceae</taxon>
        <taxon>Propionibacteriaceae incertae sedis</taxon>
        <taxon>Candidatus Avipropionibacterium</taxon>
    </lineage>
</organism>
<dbReference type="PANTHER" id="PTHR42686:SF1">
    <property type="entry name" value="GH17980P-RELATED"/>
    <property type="match status" value="1"/>
</dbReference>
<evidence type="ECO:0000313" key="3">
    <source>
        <dbReference type="Proteomes" id="UP000886842"/>
    </source>
</evidence>
<dbReference type="SUPFAM" id="SSF51430">
    <property type="entry name" value="NAD(P)-linked oxidoreductase"/>
    <property type="match status" value="1"/>
</dbReference>
<dbReference type="Gene3D" id="3.20.20.100">
    <property type="entry name" value="NADP-dependent oxidoreductase domain"/>
    <property type="match status" value="1"/>
</dbReference>
<dbReference type="GO" id="GO:0005829">
    <property type="term" value="C:cytosol"/>
    <property type="evidence" value="ECO:0007669"/>
    <property type="project" value="TreeGrafter"/>
</dbReference>
<dbReference type="Proteomes" id="UP000886842">
    <property type="component" value="Unassembled WGS sequence"/>
</dbReference>
<proteinExistence type="predicted"/>
<dbReference type="CDD" id="cd19152">
    <property type="entry name" value="AKR_AKR15A"/>
    <property type="match status" value="1"/>
</dbReference>
<evidence type="ECO:0000259" key="1">
    <source>
        <dbReference type="Pfam" id="PF00248"/>
    </source>
</evidence>
<dbReference type="InterPro" id="IPR020471">
    <property type="entry name" value="AKR"/>
</dbReference>
<dbReference type="GO" id="GO:0016491">
    <property type="term" value="F:oxidoreductase activity"/>
    <property type="evidence" value="ECO:0007669"/>
    <property type="project" value="InterPro"/>
</dbReference>
<dbReference type="InterPro" id="IPR023210">
    <property type="entry name" value="NADP_OxRdtase_dom"/>
</dbReference>
<reference evidence="2" key="2">
    <citation type="journal article" date="2021" name="PeerJ">
        <title>Extensive microbial diversity within the chicken gut microbiome revealed by metagenomics and culture.</title>
        <authorList>
            <person name="Gilroy R."/>
            <person name="Ravi A."/>
            <person name="Getino M."/>
            <person name="Pursley I."/>
            <person name="Horton D.L."/>
            <person name="Alikhan N.F."/>
            <person name="Baker D."/>
            <person name="Gharbi K."/>
            <person name="Hall N."/>
            <person name="Watson M."/>
            <person name="Adriaenssens E.M."/>
            <person name="Foster-Nyarko E."/>
            <person name="Jarju S."/>
            <person name="Secka A."/>
            <person name="Antonio M."/>
            <person name="Oren A."/>
            <person name="Chaudhuri R.R."/>
            <person name="La Ragione R."/>
            <person name="Hildebrand F."/>
            <person name="Pallen M.J."/>
        </authorList>
    </citation>
    <scope>NUCLEOTIDE SEQUENCE</scope>
    <source>
        <strain evidence="2">ChiGjej1B1-24693</strain>
    </source>
</reference>
<evidence type="ECO:0000313" key="2">
    <source>
        <dbReference type="EMBL" id="HIT75962.1"/>
    </source>
</evidence>
<feature type="domain" description="NADP-dependent oxidoreductase" evidence="1">
    <location>
        <begin position="10"/>
        <end position="314"/>
    </location>
</feature>
<protein>
    <submittedName>
        <fullName evidence="2">Aldo/keto reductase</fullName>
    </submittedName>
</protein>
<dbReference type="AlphaFoldDB" id="A0A9D1KNM7"/>